<keyword evidence="8 17" id="KW-0378">Hydrolase</keyword>
<evidence type="ECO:0000256" key="12">
    <source>
        <dbReference type="ARBA" id="ARBA00023288"/>
    </source>
</evidence>
<evidence type="ECO:0000256" key="1">
    <source>
        <dbReference type="ARBA" id="ARBA00000822"/>
    </source>
</evidence>
<comment type="subcellular location">
    <subcellularLocation>
        <location evidence="2">Cell envelope</location>
    </subcellularLocation>
    <subcellularLocation>
        <location evidence="3">Membrane</location>
        <topology evidence="3">Lipid-anchor</topology>
        <topology evidence="3">GPI-anchor</topology>
    </subcellularLocation>
</comment>
<feature type="region of interest" description="Disordered" evidence="20">
    <location>
        <begin position="268"/>
        <end position="362"/>
    </location>
</feature>
<keyword evidence="4" id="KW-0336">GPI-anchor</keyword>
<evidence type="ECO:0000256" key="7">
    <source>
        <dbReference type="ARBA" id="ARBA00022729"/>
    </source>
</evidence>
<dbReference type="GO" id="GO:0016757">
    <property type="term" value="F:glycosyltransferase activity"/>
    <property type="evidence" value="ECO:0007669"/>
    <property type="project" value="UniProtKB-KW"/>
</dbReference>
<evidence type="ECO:0000256" key="9">
    <source>
        <dbReference type="ARBA" id="ARBA00023136"/>
    </source>
</evidence>
<keyword evidence="7 21" id="KW-0732">Signal</keyword>
<comment type="function">
    <text evidence="16">Dual chitinase/transglycosylase that plays a role in cell wall architecture. Chitinase and transglycosylase activities are coupled. Required for the polysaccharide cross-linking at the septa and the cell wall. More specifically, transfers chitin to 1,6-beta-glucan in the cell wall.</text>
</comment>
<comment type="catalytic activity">
    <reaction evidence="1">
        <text>Random endo-hydrolysis of N-acetyl-beta-D-glucosaminide (1-&gt;4)-beta-linkages in chitin and chitodextrins.</text>
        <dbReference type="EC" id="3.2.1.14"/>
    </reaction>
</comment>
<feature type="active site" description="Proton donor" evidence="18">
    <location>
        <position position="127"/>
    </location>
</feature>
<evidence type="ECO:0000256" key="10">
    <source>
        <dbReference type="ARBA" id="ARBA00023157"/>
    </source>
</evidence>
<keyword evidence="5" id="KW-0328">Glycosyltransferase</keyword>
<feature type="domain" description="GH16" evidence="22">
    <location>
        <begin position="24"/>
        <end position="247"/>
    </location>
</feature>
<organism evidence="23 24">
    <name type="scientific">Thelonectria olida</name>
    <dbReference type="NCBI Taxonomy" id="1576542"/>
    <lineage>
        <taxon>Eukaryota</taxon>
        <taxon>Fungi</taxon>
        <taxon>Dikarya</taxon>
        <taxon>Ascomycota</taxon>
        <taxon>Pezizomycotina</taxon>
        <taxon>Sordariomycetes</taxon>
        <taxon>Hypocreomycetidae</taxon>
        <taxon>Hypocreales</taxon>
        <taxon>Nectriaceae</taxon>
        <taxon>Thelonectria</taxon>
    </lineage>
</organism>
<sequence length="386" mass="40174">MLHNRVTFAVVATAAFVTGVVAQTSSSCNPLKKTTCSDNTALSKAYSVDFTNGADSDNWSSVGSGDPSYTDNGAEFVVKKKGNAPTIQSEWYIFFGRVEVHMKAASGTGIVSSAVLLSDDLDEVDWEWLGGDNTEVQTNYFSKGDTSTSDREVDATVSDAQGTSHNYTVDWTKESCTWYIDGTAVRTLAYSDTYPQTPMRVKLGIWAGGDSDNAEGTITWAGGETDYDDGPFTMTVESIKVTNYNPAGSYTYGDQTGDYDSIVINDADSDSSSTTTSSAKSTATSTLTTKTKTTSATKDAASSSTASASASGSASATPSSSVTLNDNTSAADSTGSSSDDDSSSTPASSSAAAATTSSSTNFGETVSPRIWIMLSAFAAVAMVGHF</sequence>
<keyword evidence="10 19" id="KW-1015">Disulfide bond</keyword>
<dbReference type="EC" id="3.2.-.-" evidence="17"/>
<evidence type="ECO:0000256" key="21">
    <source>
        <dbReference type="SAM" id="SignalP"/>
    </source>
</evidence>
<evidence type="ECO:0000256" key="17">
    <source>
        <dbReference type="PIRNR" id="PIRNR037299"/>
    </source>
</evidence>
<dbReference type="GO" id="GO:0005975">
    <property type="term" value="P:carbohydrate metabolic process"/>
    <property type="evidence" value="ECO:0007669"/>
    <property type="project" value="InterPro"/>
</dbReference>
<dbReference type="Proteomes" id="UP000777438">
    <property type="component" value="Unassembled WGS sequence"/>
</dbReference>
<dbReference type="CDD" id="cd02183">
    <property type="entry name" value="GH16_fungal_CRH1_transglycosylase"/>
    <property type="match status" value="1"/>
</dbReference>
<feature type="signal peptide" evidence="21">
    <location>
        <begin position="1"/>
        <end position="22"/>
    </location>
</feature>
<evidence type="ECO:0000256" key="13">
    <source>
        <dbReference type="ARBA" id="ARBA00023295"/>
    </source>
</evidence>
<evidence type="ECO:0000256" key="19">
    <source>
        <dbReference type="PIRSR" id="PIRSR037299-2"/>
    </source>
</evidence>
<evidence type="ECO:0000256" key="6">
    <source>
        <dbReference type="ARBA" id="ARBA00022679"/>
    </source>
</evidence>
<dbReference type="PROSITE" id="PS51762">
    <property type="entry name" value="GH16_2"/>
    <property type="match status" value="1"/>
</dbReference>
<evidence type="ECO:0000259" key="22">
    <source>
        <dbReference type="PROSITE" id="PS51762"/>
    </source>
</evidence>
<feature type="compositionally biased region" description="Low complexity" evidence="20">
    <location>
        <begin position="270"/>
        <end position="321"/>
    </location>
</feature>
<evidence type="ECO:0000256" key="20">
    <source>
        <dbReference type="SAM" id="MobiDB-lite"/>
    </source>
</evidence>
<feature type="compositionally biased region" description="Low complexity" evidence="20">
    <location>
        <begin position="328"/>
        <end position="360"/>
    </location>
</feature>
<dbReference type="Gene3D" id="2.60.120.200">
    <property type="match status" value="1"/>
</dbReference>
<evidence type="ECO:0000313" key="23">
    <source>
        <dbReference type="EMBL" id="KAH6884106.1"/>
    </source>
</evidence>
<feature type="active site" description="Proton donor" evidence="18">
    <location>
        <position position="123"/>
    </location>
</feature>
<evidence type="ECO:0000256" key="2">
    <source>
        <dbReference type="ARBA" id="ARBA00004196"/>
    </source>
</evidence>
<proteinExistence type="inferred from homology"/>
<evidence type="ECO:0000256" key="8">
    <source>
        <dbReference type="ARBA" id="ARBA00022801"/>
    </source>
</evidence>
<dbReference type="GO" id="GO:0098552">
    <property type="term" value="C:side of membrane"/>
    <property type="evidence" value="ECO:0007669"/>
    <property type="project" value="UniProtKB-KW"/>
</dbReference>
<dbReference type="InterPro" id="IPR013320">
    <property type="entry name" value="ConA-like_dom_sf"/>
</dbReference>
<keyword evidence="24" id="KW-1185">Reference proteome</keyword>
<dbReference type="InterPro" id="IPR017168">
    <property type="entry name" value="CHR-like"/>
</dbReference>
<dbReference type="FunFam" id="2.60.120.200:FF:000152">
    <property type="entry name" value="Cell wall glucanase"/>
    <property type="match status" value="1"/>
</dbReference>
<dbReference type="InterPro" id="IPR000757">
    <property type="entry name" value="Beta-glucanase-like"/>
</dbReference>
<evidence type="ECO:0000256" key="16">
    <source>
        <dbReference type="ARBA" id="ARBA00093308"/>
    </source>
</evidence>
<gene>
    <name evidence="23" type="ORF">B0T10DRAFT_134929</name>
</gene>
<protein>
    <recommendedName>
        <fullName evidence="17">Crh-like protein</fullName>
        <ecNumber evidence="17">3.2.-.-</ecNumber>
    </recommendedName>
</protein>
<keyword evidence="11" id="KW-0325">Glycoprotein</keyword>
<evidence type="ECO:0000256" key="3">
    <source>
        <dbReference type="ARBA" id="ARBA00004589"/>
    </source>
</evidence>
<dbReference type="EMBL" id="JAGPYM010000021">
    <property type="protein sequence ID" value="KAH6884106.1"/>
    <property type="molecule type" value="Genomic_DNA"/>
</dbReference>
<feature type="disulfide bond" evidence="19">
    <location>
        <begin position="28"/>
        <end position="36"/>
    </location>
</feature>
<dbReference type="GO" id="GO:0009277">
    <property type="term" value="C:fungal-type cell wall"/>
    <property type="evidence" value="ECO:0007669"/>
    <property type="project" value="TreeGrafter"/>
</dbReference>
<dbReference type="SUPFAM" id="SSF49899">
    <property type="entry name" value="Concanavalin A-like lectins/glucanases"/>
    <property type="match status" value="1"/>
</dbReference>
<reference evidence="23 24" key="1">
    <citation type="journal article" date="2021" name="Nat. Commun.">
        <title>Genetic determinants of endophytism in the Arabidopsis root mycobiome.</title>
        <authorList>
            <person name="Mesny F."/>
            <person name="Miyauchi S."/>
            <person name="Thiergart T."/>
            <person name="Pickel B."/>
            <person name="Atanasova L."/>
            <person name="Karlsson M."/>
            <person name="Huettel B."/>
            <person name="Barry K.W."/>
            <person name="Haridas S."/>
            <person name="Chen C."/>
            <person name="Bauer D."/>
            <person name="Andreopoulos W."/>
            <person name="Pangilinan J."/>
            <person name="LaButti K."/>
            <person name="Riley R."/>
            <person name="Lipzen A."/>
            <person name="Clum A."/>
            <person name="Drula E."/>
            <person name="Henrissat B."/>
            <person name="Kohler A."/>
            <person name="Grigoriev I.V."/>
            <person name="Martin F.M."/>
            <person name="Hacquard S."/>
        </authorList>
    </citation>
    <scope>NUCLEOTIDE SEQUENCE [LARGE SCALE GENOMIC DNA]</scope>
    <source>
        <strain evidence="23 24">MPI-CAGE-CH-0241</strain>
    </source>
</reference>
<evidence type="ECO:0000256" key="11">
    <source>
        <dbReference type="ARBA" id="ARBA00023180"/>
    </source>
</evidence>
<dbReference type="PANTHER" id="PTHR10963:SF68">
    <property type="entry name" value="GLYCOSIDASE CRH1-RELATED"/>
    <property type="match status" value="1"/>
</dbReference>
<evidence type="ECO:0000256" key="5">
    <source>
        <dbReference type="ARBA" id="ARBA00022676"/>
    </source>
</evidence>
<dbReference type="AlphaFoldDB" id="A0A9P8VYN6"/>
<evidence type="ECO:0000256" key="4">
    <source>
        <dbReference type="ARBA" id="ARBA00022622"/>
    </source>
</evidence>
<evidence type="ECO:0000313" key="24">
    <source>
        <dbReference type="Proteomes" id="UP000777438"/>
    </source>
</evidence>
<keyword evidence="13" id="KW-0326">Glycosidase</keyword>
<keyword evidence="9 17" id="KW-0472">Membrane</keyword>
<dbReference type="InterPro" id="IPR050546">
    <property type="entry name" value="Glycosyl_Hydrlase_16"/>
</dbReference>
<comment type="caution">
    <text evidence="23">The sequence shown here is derived from an EMBL/GenBank/DDBJ whole genome shotgun (WGS) entry which is preliminary data.</text>
</comment>
<evidence type="ECO:0000256" key="15">
    <source>
        <dbReference type="ARBA" id="ARBA00038074"/>
    </source>
</evidence>
<dbReference type="GO" id="GO:0031505">
    <property type="term" value="P:fungal-type cell wall organization"/>
    <property type="evidence" value="ECO:0007669"/>
    <property type="project" value="TreeGrafter"/>
</dbReference>
<dbReference type="OrthoDB" id="4781at2759"/>
<dbReference type="PROSITE" id="PS51257">
    <property type="entry name" value="PROKAR_LIPOPROTEIN"/>
    <property type="match status" value="1"/>
</dbReference>
<accession>A0A9P8VYN6</accession>
<comment type="similarity">
    <text evidence="15">Belongs to the glycosyl hydrolase 16 family. CRH1 subfamily.</text>
</comment>
<dbReference type="GO" id="GO:0008843">
    <property type="term" value="F:endochitinase activity"/>
    <property type="evidence" value="ECO:0007669"/>
    <property type="project" value="UniProtKB-EC"/>
</dbReference>
<keyword evidence="6" id="KW-0808">Transferase</keyword>
<evidence type="ECO:0000256" key="14">
    <source>
        <dbReference type="ARBA" id="ARBA00023316"/>
    </source>
</evidence>
<dbReference type="Pfam" id="PF00722">
    <property type="entry name" value="Glyco_hydro_16"/>
    <property type="match status" value="1"/>
</dbReference>
<dbReference type="PANTHER" id="PTHR10963">
    <property type="entry name" value="GLYCOSYL HYDROLASE-RELATED"/>
    <property type="match status" value="1"/>
</dbReference>
<name>A0A9P8VYN6_9HYPO</name>
<dbReference type="PIRSF" id="PIRSF037299">
    <property type="entry name" value="Glycosidase_CRH1_prd"/>
    <property type="match status" value="1"/>
</dbReference>
<feature type="chain" id="PRO_5040494934" description="Crh-like protein" evidence="21">
    <location>
        <begin position="23"/>
        <end position="386"/>
    </location>
</feature>
<keyword evidence="14" id="KW-0961">Cell wall biogenesis/degradation</keyword>
<keyword evidence="12" id="KW-0449">Lipoprotein</keyword>
<evidence type="ECO:0000256" key="18">
    <source>
        <dbReference type="PIRSR" id="PIRSR037299-1"/>
    </source>
</evidence>